<gene>
    <name evidence="2" type="ORF">H8L32_26520</name>
</gene>
<feature type="region of interest" description="Disordered" evidence="1">
    <location>
        <begin position="222"/>
        <end position="260"/>
    </location>
</feature>
<sequence length="260" mass="27617">MRAKNITELSGYRRQLSEVPNAVFLHWQAKAKYEFPGIPSDAIFFARATEGLMMFFDYVRRSNRPCALPSKAADSVWHAWNSWSSIHLDNFCIKHFGRAIPHVEATQMANKMDTALANCLITAQLAERHVPGSSSLPRLFALDRKLHMPDGYFYFATSLRIGFRPMNARGTDTGKAIYPESFDAAQLLAAGLISTLAYEEMMKKQAKAATVGSSCGSSCGSSGSSNSSGSCDAGSGGCDSGGSSCGSSCGSGCGGGCGGS</sequence>
<feature type="compositionally biased region" description="Gly residues" evidence="1">
    <location>
        <begin position="234"/>
        <end position="260"/>
    </location>
</feature>
<organism evidence="2 3">
    <name type="scientific">Undibacterium hunanense</name>
    <dbReference type="NCBI Taxonomy" id="2762292"/>
    <lineage>
        <taxon>Bacteria</taxon>
        <taxon>Pseudomonadati</taxon>
        <taxon>Pseudomonadota</taxon>
        <taxon>Betaproteobacteria</taxon>
        <taxon>Burkholderiales</taxon>
        <taxon>Oxalobacteraceae</taxon>
        <taxon>Undibacterium</taxon>
    </lineage>
</organism>
<protein>
    <submittedName>
        <fullName evidence="2">Uncharacterized protein</fullName>
    </submittedName>
</protein>
<evidence type="ECO:0000256" key="1">
    <source>
        <dbReference type="SAM" id="MobiDB-lite"/>
    </source>
</evidence>
<dbReference type="EMBL" id="JACOGF010000024">
    <property type="protein sequence ID" value="MBC3921045.1"/>
    <property type="molecule type" value="Genomic_DNA"/>
</dbReference>
<reference evidence="2 3" key="1">
    <citation type="submission" date="2020-08" db="EMBL/GenBank/DDBJ databases">
        <title>Novel species isolated from subtropical streams in China.</title>
        <authorList>
            <person name="Lu H."/>
        </authorList>
    </citation>
    <scope>NUCLEOTIDE SEQUENCE [LARGE SCALE GENOMIC DNA]</scope>
    <source>
        <strain evidence="2 3">CY18W</strain>
    </source>
</reference>
<name>A0ABR6ZZM6_9BURK</name>
<evidence type="ECO:0000313" key="3">
    <source>
        <dbReference type="Proteomes" id="UP000650424"/>
    </source>
</evidence>
<comment type="caution">
    <text evidence="2">The sequence shown here is derived from an EMBL/GenBank/DDBJ whole genome shotgun (WGS) entry which is preliminary data.</text>
</comment>
<evidence type="ECO:0000313" key="2">
    <source>
        <dbReference type="EMBL" id="MBC3921045.1"/>
    </source>
</evidence>
<proteinExistence type="predicted"/>
<dbReference type="Proteomes" id="UP000650424">
    <property type="component" value="Unassembled WGS sequence"/>
</dbReference>
<accession>A0ABR6ZZM6</accession>
<feature type="compositionally biased region" description="Low complexity" evidence="1">
    <location>
        <begin position="222"/>
        <end position="233"/>
    </location>
</feature>
<keyword evidence="3" id="KW-1185">Reference proteome</keyword>